<dbReference type="PROSITE" id="PS52040">
    <property type="entry name" value="TOPO_IIA"/>
    <property type="match status" value="1"/>
</dbReference>
<evidence type="ECO:0000256" key="4">
    <source>
        <dbReference type="ARBA" id="ARBA00012895"/>
    </source>
</evidence>
<evidence type="ECO:0000256" key="1">
    <source>
        <dbReference type="ARBA" id="ARBA00000185"/>
    </source>
</evidence>
<dbReference type="Pfam" id="PF00521">
    <property type="entry name" value="DNA_topoisoIV"/>
    <property type="match status" value="1"/>
</dbReference>
<dbReference type="PANTHER" id="PTHR10169:SF38">
    <property type="entry name" value="DNA TOPOISOMERASE 2"/>
    <property type="match status" value="1"/>
</dbReference>
<dbReference type="Proteomes" id="UP000823388">
    <property type="component" value="Chromosome 2K"/>
</dbReference>
<dbReference type="InterPro" id="IPR050634">
    <property type="entry name" value="DNA_Topoisomerase_II"/>
</dbReference>
<evidence type="ECO:0000313" key="13">
    <source>
        <dbReference type="EMBL" id="KAG2641950.1"/>
    </source>
</evidence>
<feature type="domain" description="Topo IIA-type catalytic" evidence="12">
    <location>
        <begin position="37"/>
        <end position="464"/>
    </location>
</feature>
<dbReference type="EC" id="5.6.2.2" evidence="4"/>
<keyword evidence="9 10" id="KW-0413">Isomerase</keyword>
<dbReference type="InterPro" id="IPR013760">
    <property type="entry name" value="Topo_IIA-like_dom_sf"/>
</dbReference>
<dbReference type="GO" id="GO:0005634">
    <property type="term" value="C:nucleus"/>
    <property type="evidence" value="ECO:0007669"/>
    <property type="project" value="TreeGrafter"/>
</dbReference>
<evidence type="ECO:0000256" key="2">
    <source>
        <dbReference type="ARBA" id="ARBA00001946"/>
    </source>
</evidence>
<dbReference type="GO" id="GO:0006265">
    <property type="term" value="P:DNA topological change"/>
    <property type="evidence" value="ECO:0007669"/>
    <property type="project" value="UniProtKB-UniRule"/>
</dbReference>
<dbReference type="Gene3D" id="3.30.1360.40">
    <property type="match status" value="1"/>
</dbReference>
<feature type="active site" description="O-(5'-phospho-DNA)-tyrosine intermediate" evidence="10">
    <location>
        <position position="126"/>
    </location>
</feature>
<organism evidence="13 14">
    <name type="scientific">Panicum virgatum</name>
    <name type="common">Blackwell switchgrass</name>
    <dbReference type="NCBI Taxonomy" id="38727"/>
    <lineage>
        <taxon>Eukaryota</taxon>
        <taxon>Viridiplantae</taxon>
        <taxon>Streptophyta</taxon>
        <taxon>Embryophyta</taxon>
        <taxon>Tracheophyta</taxon>
        <taxon>Spermatophyta</taxon>
        <taxon>Magnoliopsida</taxon>
        <taxon>Liliopsida</taxon>
        <taxon>Poales</taxon>
        <taxon>Poaceae</taxon>
        <taxon>PACMAD clade</taxon>
        <taxon>Panicoideae</taxon>
        <taxon>Panicodae</taxon>
        <taxon>Paniceae</taxon>
        <taxon>Panicinae</taxon>
        <taxon>Panicum</taxon>
        <taxon>Panicum sect. Hiantes</taxon>
    </lineage>
</organism>
<accession>A0A8T0W3H8</accession>
<evidence type="ECO:0000313" key="14">
    <source>
        <dbReference type="Proteomes" id="UP000823388"/>
    </source>
</evidence>
<dbReference type="PRINTS" id="PR01158">
    <property type="entry name" value="TOPISMRASEII"/>
</dbReference>
<reference evidence="13" key="1">
    <citation type="submission" date="2020-05" db="EMBL/GenBank/DDBJ databases">
        <title>WGS assembly of Panicum virgatum.</title>
        <authorList>
            <person name="Lovell J.T."/>
            <person name="Jenkins J."/>
            <person name="Shu S."/>
            <person name="Juenger T.E."/>
            <person name="Schmutz J."/>
        </authorList>
    </citation>
    <scope>NUCLEOTIDE SEQUENCE</scope>
    <source>
        <strain evidence="13">AP13</strain>
    </source>
</reference>
<dbReference type="InterPro" id="IPR002205">
    <property type="entry name" value="Topo_IIA_dom_A"/>
</dbReference>
<evidence type="ECO:0000256" key="11">
    <source>
        <dbReference type="SAM" id="MobiDB-lite"/>
    </source>
</evidence>
<comment type="similarity">
    <text evidence="3">Belongs to the type II topoisomerase family.</text>
</comment>
<comment type="cofactor">
    <cofactor evidence="2">
        <name>Mg(2+)</name>
        <dbReference type="ChEBI" id="CHEBI:18420"/>
    </cofactor>
</comment>
<dbReference type="PANTHER" id="PTHR10169">
    <property type="entry name" value="DNA TOPOISOMERASE/GYRASE"/>
    <property type="match status" value="1"/>
</dbReference>
<comment type="catalytic activity">
    <reaction evidence="1 10">
        <text>ATP-dependent breakage, passage and rejoining of double-stranded DNA.</text>
        <dbReference type="EC" id="5.6.2.2"/>
    </reaction>
</comment>
<dbReference type="InterPro" id="IPR013757">
    <property type="entry name" value="Topo_IIA_A_a_sf"/>
</dbReference>
<keyword evidence="7 10" id="KW-0799">Topoisomerase</keyword>
<evidence type="ECO:0000256" key="10">
    <source>
        <dbReference type="PROSITE-ProRule" id="PRU01384"/>
    </source>
</evidence>
<dbReference type="InterPro" id="IPR013758">
    <property type="entry name" value="Topo_IIA_A/C_ab"/>
</dbReference>
<evidence type="ECO:0000256" key="3">
    <source>
        <dbReference type="ARBA" id="ARBA00011080"/>
    </source>
</evidence>
<keyword evidence="14" id="KW-1185">Reference proteome</keyword>
<feature type="compositionally biased region" description="Polar residues" evidence="11">
    <location>
        <begin position="455"/>
        <end position="464"/>
    </location>
</feature>
<dbReference type="SMART" id="SM00434">
    <property type="entry name" value="TOP4c"/>
    <property type="match status" value="1"/>
</dbReference>
<dbReference type="EMBL" id="CM029039">
    <property type="protein sequence ID" value="KAG2641950.1"/>
    <property type="molecule type" value="Genomic_DNA"/>
</dbReference>
<protein>
    <recommendedName>
        <fullName evidence="4">DNA topoisomerase (ATP-hydrolyzing)</fullName>
        <ecNumber evidence="4">5.6.2.2</ecNumber>
    </recommendedName>
</protein>
<sequence length="464" mass="52749">MRSWRLIPLKNLLNIIVSCIRIKEFSRFVIKDLLGSVPSMMDGLKTTQRKVLFAAMEDLKEKKQVDEFAGDVVSKTVYRHGRSSMEGTIIGMAQTFVGSNNVNLLKPRGQFGSRYEGAKDHSRAHYLFVELNDITKFIFRDDDKDLLEYLEEDGMLVQPKWYLPVVPMSLVNGTAGIARGWASNIPNYHMNDVINALFKLLRGPTIAEDSNSISLKPGYRGFKGRVEKSTDNDHGINCTIYGCATEISDTVIEINEIPPGRTIVEYKTFLQSLLPDASNRSEYSKMKYPTIECFQELHEDANNLRFRVSLDKGNMMFARKRGLLEAFNLVSRMPVETLNLLDEMQQLRQFLNAEETLTAFYDMRLPYYAARKAKLLERMSNDMTRIDNTIMYLEALDKGEIKQINRKKLIAKFTEKGYKAIPNDGDSGFDHLINLSCDELDFECTQSRGGKGRPASTNGGNAED</sequence>
<dbReference type="Gene3D" id="1.10.268.10">
    <property type="entry name" value="Topoisomerase, domain 3"/>
    <property type="match status" value="1"/>
</dbReference>
<dbReference type="GO" id="GO:0003677">
    <property type="term" value="F:DNA binding"/>
    <property type="evidence" value="ECO:0007669"/>
    <property type="project" value="UniProtKB-UniRule"/>
</dbReference>
<proteinExistence type="inferred from homology"/>
<evidence type="ECO:0000256" key="6">
    <source>
        <dbReference type="ARBA" id="ARBA00022840"/>
    </source>
</evidence>
<gene>
    <name evidence="13" type="ORF">PVAP13_2KG220102</name>
</gene>
<dbReference type="Gene3D" id="3.90.199.10">
    <property type="entry name" value="Topoisomerase II, domain 5"/>
    <property type="match status" value="1"/>
</dbReference>
<comment type="caution">
    <text evidence="13">The sequence shown here is derived from an EMBL/GenBank/DDBJ whole genome shotgun (WGS) entry which is preliminary data.</text>
</comment>
<evidence type="ECO:0000259" key="12">
    <source>
        <dbReference type="PROSITE" id="PS52040"/>
    </source>
</evidence>
<keyword evidence="5" id="KW-0547">Nucleotide-binding</keyword>
<dbReference type="GO" id="GO:0000712">
    <property type="term" value="P:resolution of meiotic recombination intermediates"/>
    <property type="evidence" value="ECO:0007669"/>
    <property type="project" value="TreeGrafter"/>
</dbReference>
<name>A0A8T0W3H8_PANVG</name>
<keyword evidence="8 10" id="KW-0238">DNA-binding</keyword>
<dbReference type="InterPro" id="IPR001154">
    <property type="entry name" value="TopoII_euk"/>
</dbReference>
<dbReference type="AlphaFoldDB" id="A0A8T0W3H8"/>
<evidence type="ECO:0000256" key="5">
    <source>
        <dbReference type="ARBA" id="ARBA00022741"/>
    </source>
</evidence>
<dbReference type="GO" id="GO:0003918">
    <property type="term" value="F:DNA topoisomerase type II (double strand cut, ATP-hydrolyzing) activity"/>
    <property type="evidence" value="ECO:0007669"/>
    <property type="project" value="UniProtKB-EC"/>
</dbReference>
<evidence type="ECO:0000256" key="7">
    <source>
        <dbReference type="ARBA" id="ARBA00023029"/>
    </source>
</evidence>
<feature type="region of interest" description="Disordered" evidence="11">
    <location>
        <begin position="445"/>
        <end position="464"/>
    </location>
</feature>
<evidence type="ECO:0000256" key="8">
    <source>
        <dbReference type="ARBA" id="ARBA00023125"/>
    </source>
</evidence>
<dbReference type="GO" id="GO:0005524">
    <property type="term" value="F:ATP binding"/>
    <property type="evidence" value="ECO:0007669"/>
    <property type="project" value="UniProtKB-KW"/>
</dbReference>
<keyword evidence="6" id="KW-0067">ATP-binding</keyword>
<dbReference type="SUPFAM" id="SSF56719">
    <property type="entry name" value="Type II DNA topoisomerase"/>
    <property type="match status" value="1"/>
</dbReference>
<evidence type="ECO:0000256" key="9">
    <source>
        <dbReference type="ARBA" id="ARBA00023235"/>
    </source>
</evidence>
<dbReference type="GO" id="GO:0000819">
    <property type="term" value="P:sister chromatid segregation"/>
    <property type="evidence" value="ECO:0007669"/>
    <property type="project" value="TreeGrafter"/>
</dbReference>